<keyword evidence="3" id="KW-1185">Reference proteome</keyword>
<sequence length="305" mass="33113">MRYRVTHRTTYAYDEDVASSFGLAHLRPRELPWQQVAARTVVIDPVPGDITEDIDCYGNVVSYFHVSQPHTQLTIDATSEVTVLPTVYDTEALAGAWESARPLAKPTASPRSWAATEFALESPKVRHIGAAREYGAASFAPGRPIGDAVTDLMHRIKADFHYDKTATTVTSTVADVFEKRAGVCQDFAHLALACLRSHGIAARYVSGYLATRPATGTPRLVGADASHAWVAAWLPGSDQWLAFDPTNDQWVSDRHVTVAWGRDYGDVPPVKGVIFTEAKNSTLRVSVDVAPLEDSAEPSPGPALS</sequence>
<protein>
    <submittedName>
        <fullName evidence="2">Transglutaminase family protein</fullName>
    </submittedName>
</protein>
<evidence type="ECO:0000313" key="3">
    <source>
        <dbReference type="Proteomes" id="UP001589611"/>
    </source>
</evidence>
<dbReference type="InterPro" id="IPR038765">
    <property type="entry name" value="Papain-like_cys_pep_sf"/>
</dbReference>
<dbReference type="PANTHER" id="PTHR33490:SF7">
    <property type="entry name" value="BLR2979 PROTEIN"/>
    <property type="match status" value="1"/>
</dbReference>
<name>A0ABV5T297_9MICO</name>
<proteinExistence type="predicted"/>
<dbReference type="InterPro" id="IPR013589">
    <property type="entry name" value="Bac_transglu_N"/>
</dbReference>
<dbReference type="Pfam" id="PF01841">
    <property type="entry name" value="Transglut_core"/>
    <property type="match status" value="1"/>
</dbReference>
<dbReference type="SMART" id="SM00460">
    <property type="entry name" value="TGc"/>
    <property type="match status" value="1"/>
</dbReference>
<reference evidence="2 3" key="1">
    <citation type="submission" date="2024-09" db="EMBL/GenBank/DDBJ databases">
        <authorList>
            <person name="Sun Q."/>
            <person name="Mori K."/>
        </authorList>
    </citation>
    <scope>NUCLEOTIDE SEQUENCE [LARGE SCALE GENOMIC DNA]</scope>
    <source>
        <strain evidence="2 3">JCM 1342</strain>
    </source>
</reference>
<feature type="domain" description="Transglutaminase-like" evidence="1">
    <location>
        <begin position="176"/>
        <end position="247"/>
    </location>
</feature>
<dbReference type="RefSeq" id="WP_344715259.1">
    <property type="nucleotide sequence ID" value="NZ_BAAAWH010000001.1"/>
</dbReference>
<accession>A0ABV5T297</accession>
<gene>
    <name evidence="2" type="ORF">ACFFPJ_13120</name>
</gene>
<dbReference type="InterPro" id="IPR002931">
    <property type="entry name" value="Transglutaminase-like"/>
</dbReference>
<organism evidence="2 3">
    <name type="scientific">Microbacterium terregens</name>
    <dbReference type="NCBI Taxonomy" id="69363"/>
    <lineage>
        <taxon>Bacteria</taxon>
        <taxon>Bacillati</taxon>
        <taxon>Actinomycetota</taxon>
        <taxon>Actinomycetes</taxon>
        <taxon>Micrococcales</taxon>
        <taxon>Microbacteriaceae</taxon>
        <taxon>Microbacterium</taxon>
    </lineage>
</organism>
<dbReference type="EMBL" id="JBHMBE010000004">
    <property type="protein sequence ID" value="MFB9646736.1"/>
    <property type="molecule type" value="Genomic_DNA"/>
</dbReference>
<dbReference type="PANTHER" id="PTHR33490">
    <property type="entry name" value="BLR5614 PROTEIN-RELATED"/>
    <property type="match status" value="1"/>
</dbReference>
<dbReference type="SUPFAM" id="SSF54001">
    <property type="entry name" value="Cysteine proteinases"/>
    <property type="match status" value="1"/>
</dbReference>
<evidence type="ECO:0000259" key="1">
    <source>
        <dbReference type="SMART" id="SM00460"/>
    </source>
</evidence>
<dbReference type="Pfam" id="PF08379">
    <property type="entry name" value="Bact_transglu_N"/>
    <property type="match status" value="1"/>
</dbReference>
<evidence type="ECO:0000313" key="2">
    <source>
        <dbReference type="EMBL" id="MFB9646736.1"/>
    </source>
</evidence>
<dbReference type="Gene3D" id="3.10.620.30">
    <property type="match status" value="1"/>
</dbReference>
<comment type="caution">
    <text evidence="2">The sequence shown here is derived from an EMBL/GenBank/DDBJ whole genome shotgun (WGS) entry which is preliminary data.</text>
</comment>
<dbReference type="Proteomes" id="UP001589611">
    <property type="component" value="Unassembled WGS sequence"/>
</dbReference>